<comment type="caution">
    <text evidence="1">The sequence shown here is derived from an EMBL/GenBank/DDBJ whole genome shotgun (WGS) entry which is preliminary data.</text>
</comment>
<accession>A0A1F4Q051</accession>
<sequence>MDDKGNNVIDLIRQMEKLYIEISRLIKCFDKNIQKRGYLLPSSSSSVIKDISQSLNAPENWLPMWLYRNYQNNANKEVLSLNIALDYPEFPERINEPLVLVAKFSGKKVDLDHAWYPWDIYFHFRPLTKRYNKIYLLKDFNLNDNDTLEELSDWSKEEKENLTNHFKAISFIAAPLMEMSDEKNIIKFIDPIFNQ</sequence>
<dbReference type="AlphaFoldDB" id="A0A1F4Q051"/>
<evidence type="ECO:0000313" key="1">
    <source>
        <dbReference type="EMBL" id="OGB89318.1"/>
    </source>
</evidence>
<proteinExistence type="predicted"/>
<dbReference type="Proteomes" id="UP000178724">
    <property type="component" value="Unassembled WGS sequence"/>
</dbReference>
<organism evidence="1 2">
    <name type="scientific">candidate division WOR-1 bacterium RIFCSPHIGHO2_01_FULL_53_15</name>
    <dbReference type="NCBI Taxonomy" id="1802564"/>
    <lineage>
        <taxon>Bacteria</taxon>
        <taxon>Bacillati</taxon>
        <taxon>Saganbacteria</taxon>
    </lineage>
</organism>
<protein>
    <submittedName>
        <fullName evidence="1">Uncharacterized protein</fullName>
    </submittedName>
</protein>
<dbReference type="EMBL" id="METM01000027">
    <property type="protein sequence ID" value="OGB89318.1"/>
    <property type="molecule type" value="Genomic_DNA"/>
</dbReference>
<gene>
    <name evidence="1" type="ORF">A2625_04035</name>
</gene>
<evidence type="ECO:0000313" key="2">
    <source>
        <dbReference type="Proteomes" id="UP000178724"/>
    </source>
</evidence>
<name>A0A1F4Q051_UNCSA</name>
<reference evidence="1 2" key="1">
    <citation type="journal article" date="2016" name="Nat. Commun.">
        <title>Thousands of microbial genomes shed light on interconnected biogeochemical processes in an aquifer system.</title>
        <authorList>
            <person name="Anantharaman K."/>
            <person name="Brown C.T."/>
            <person name="Hug L.A."/>
            <person name="Sharon I."/>
            <person name="Castelle C.J."/>
            <person name="Probst A.J."/>
            <person name="Thomas B.C."/>
            <person name="Singh A."/>
            <person name="Wilkins M.J."/>
            <person name="Karaoz U."/>
            <person name="Brodie E.L."/>
            <person name="Williams K.H."/>
            <person name="Hubbard S.S."/>
            <person name="Banfield J.F."/>
        </authorList>
    </citation>
    <scope>NUCLEOTIDE SEQUENCE [LARGE SCALE GENOMIC DNA]</scope>
</reference>